<keyword evidence="2" id="KW-1185">Reference proteome</keyword>
<dbReference type="EMBL" id="JBHLZU010000006">
    <property type="protein sequence ID" value="MFB9903859.1"/>
    <property type="molecule type" value="Genomic_DNA"/>
</dbReference>
<proteinExistence type="predicted"/>
<dbReference type="RefSeq" id="WP_377851016.1">
    <property type="nucleotide sequence ID" value="NZ_JBHLZU010000006.1"/>
</dbReference>
<reference evidence="1 2" key="1">
    <citation type="submission" date="2024-09" db="EMBL/GenBank/DDBJ databases">
        <authorList>
            <person name="Sun Q."/>
            <person name="Mori K."/>
        </authorList>
    </citation>
    <scope>NUCLEOTIDE SEQUENCE [LARGE SCALE GENOMIC DNA]</scope>
    <source>
        <strain evidence="1 2">TBRC 7907</strain>
    </source>
</reference>
<dbReference type="Proteomes" id="UP001589693">
    <property type="component" value="Unassembled WGS sequence"/>
</dbReference>
<evidence type="ECO:0000313" key="2">
    <source>
        <dbReference type="Proteomes" id="UP001589693"/>
    </source>
</evidence>
<comment type="caution">
    <text evidence="1">The sequence shown here is derived from an EMBL/GenBank/DDBJ whole genome shotgun (WGS) entry which is preliminary data.</text>
</comment>
<sequence length="58" mass="6122">MNSAHSGDQFDLDVRVATPGESVEALSITSALTRLVCTRVTCRSCTCLSCITQCPIGC</sequence>
<organism evidence="1 2">
    <name type="scientific">Allokutzneria oryzae</name>
    <dbReference type="NCBI Taxonomy" id="1378989"/>
    <lineage>
        <taxon>Bacteria</taxon>
        <taxon>Bacillati</taxon>
        <taxon>Actinomycetota</taxon>
        <taxon>Actinomycetes</taxon>
        <taxon>Pseudonocardiales</taxon>
        <taxon>Pseudonocardiaceae</taxon>
        <taxon>Allokutzneria</taxon>
    </lineage>
</organism>
<name>A0ABV5ZV20_9PSEU</name>
<evidence type="ECO:0000313" key="1">
    <source>
        <dbReference type="EMBL" id="MFB9903859.1"/>
    </source>
</evidence>
<dbReference type="NCBIfam" id="NF038155">
    <property type="entry name" value="lanthi_I_FDLD"/>
    <property type="match status" value="1"/>
</dbReference>
<gene>
    <name evidence="1" type="ORF">ACFFQA_07905</name>
</gene>
<protein>
    <submittedName>
        <fullName evidence="1">FDLD family class I lanthipeptide</fullName>
    </submittedName>
</protein>
<accession>A0ABV5ZV20</accession>